<dbReference type="PANTHER" id="PTHR43277:SF4">
    <property type="entry name" value="ARGININE DECARBOXYLASE"/>
    <property type="match status" value="1"/>
</dbReference>
<comment type="cofactor">
    <cofactor evidence="1">
        <name>pyridoxal 5'-phosphate</name>
        <dbReference type="ChEBI" id="CHEBI:597326"/>
    </cofactor>
</comment>
<dbReference type="OrthoDB" id="9815233at2"/>
<protein>
    <submittedName>
        <fullName evidence="7">Aminotransferase class I/II-fold pyridoxal phosphate-dependent enzyme</fullName>
    </submittedName>
</protein>
<dbReference type="SUPFAM" id="SSF53383">
    <property type="entry name" value="PLP-dependent transferases"/>
    <property type="match status" value="1"/>
</dbReference>
<dbReference type="Proteomes" id="UP000323646">
    <property type="component" value="Unassembled WGS sequence"/>
</dbReference>
<dbReference type="Pfam" id="PF01276">
    <property type="entry name" value="OKR_DC_1"/>
    <property type="match status" value="1"/>
</dbReference>
<evidence type="ECO:0000259" key="6">
    <source>
        <dbReference type="PROSITE" id="PS00703"/>
    </source>
</evidence>
<comment type="caution">
    <text evidence="7">The sequence shown here is derived from an EMBL/GenBank/DDBJ whole genome shotgun (WGS) entry which is preliminary data.</text>
</comment>
<dbReference type="GO" id="GO:0008483">
    <property type="term" value="F:transaminase activity"/>
    <property type="evidence" value="ECO:0007669"/>
    <property type="project" value="UniProtKB-KW"/>
</dbReference>
<evidence type="ECO:0000256" key="2">
    <source>
        <dbReference type="ARBA" id="ARBA00010671"/>
    </source>
</evidence>
<dbReference type="InterPro" id="IPR036633">
    <property type="entry name" value="Prn/Lys/Arg_de-COase_C_sf"/>
</dbReference>
<evidence type="ECO:0000256" key="1">
    <source>
        <dbReference type="ARBA" id="ARBA00001933"/>
    </source>
</evidence>
<dbReference type="RefSeq" id="WP_149171073.1">
    <property type="nucleotide sequence ID" value="NZ_VTOY01000002.1"/>
</dbReference>
<dbReference type="GO" id="GO:0016831">
    <property type="term" value="F:carboxy-lyase activity"/>
    <property type="evidence" value="ECO:0007669"/>
    <property type="project" value="UniProtKB-KW"/>
</dbReference>
<dbReference type="InterPro" id="IPR000310">
    <property type="entry name" value="Orn/Lys/Arg_deCO2ase_major_dom"/>
</dbReference>
<evidence type="ECO:0000256" key="5">
    <source>
        <dbReference type="ARBA" id="ARBA00023239"/>
    </source>
</evidence>
<keyword evidence="8" id="KW-1185">Reference proteome</keyword>
<comment type="similarity">
    <text evidence="2">Belongs to the Orn/Lys/Arg decarboxylase class-I family.</text>
</comment>
<dbReference type="EMBL" id="VTOY01000002">
    <property type="protein sequence ID" value="TYZ24171.1"/>
    <property type="molecule type" value="Genomic_DNA"/>
</dbReference>
<dbReference type="CDD" id="cd00615">
    <property type="entry name" value="Orn_deC_like"/>
    <property type="match status" value="1"/>
</dbReference>
<dbReference type="InterPro" id="IPR015421">
    <property type="entry name" value="PyrdxlP-dep_Trfase_major"/>
</dbReference>
<keyword evidence="4" id="KW-0663">Pyridoxal phosphate</keyword>
<gene>
    <name evidence="7" type="ORF">FZ040_04415</name>
</gene>
<feature type="domain" description="Orn/Lys/Arg decarboxylases family 1 pyridoxal-P attachment site" evidence="6">
    <location>
        <begin position="229"/>
        <end position="243"/>
    </location>
</feature>
<dbReference type="PROSITE" id="PS00703">
    <property type="entry name" value="OKR_DC_1"/>
    <property type="match status" value="1"/>
</dbReference>
<dbReference type="InterPro" id="IPR052357">
    <property type="entry name" value="Orn_Lys_Arg_decarboxylase-I"/>
</dbReference>
<dbReference type="AlphaFoldDB" id="A0A5D6W6S2"/>
<organism evidence="7 8">
    <name type="scientific">Selenomonas ruminis</name>
    <dbReference type="NCBI Taxonomy" id="2593411"/>
    <lineage>
        <taxon>Bacteria</taxon>
        <taxon>Bacillati</taxon>
        <taxon>Bacillota</taxon>
        <taxon>Negativicutes</taxon>
        <taxon>Selenomonadales</taxon>
        <taxon>Selenomonadaceae</taxon>
        <taxon>Selenomonas</taxon>
    </lineage>
</organism>
<keyword evidence="7" id="KW-0808">Transferase</keyword>
<dbReference type="InterPro" id="IPR008286">
    <property type="entry name" value="Prn/Lys/Arg_de-COase_C"/>
</dbReference>
<evidence type="ECO:0000256" key="4">
    <source>
        <dbReference type="ARBA" id="ARBA00022898"/>
    </source>
</evidence>
<dbReference type="InterPro" id="IPR015424">
    <property type="entry name" value="PyrdxlP-dep_Trfase"/>
</dbReference>
<dbReference type="Gene3D" id="3.90.100.10">
    <property type="entry name" value="Orn/Lys/Arg decarboxylase, C-terminal domain"/>
    <property type="match status" value="1"/>
</dbReference>
<dbReference type="SUPFAM" id="SSF55904">
    <property type="entry name" value="Ornithine decarboxylase C-terminal domain"/>
    <property type="match status" value="1"/>
</dbReference>
<evidence type="ECO:0000313" key="8">
    <source>
        <dbReference type="Proteomes" id="UP000323646"/>
    </source>
</evidence>
<keyword evidence="5" id="KW-0456">Lyase</keyword>
<dbReference type="Gene3D" id="3.40.640.10">
    <property type="entry name" value="Type I PLP-dependent aspartate aminotransferase-like (Major domain)"/>
    <property type="match status" value="1"/>
</dbReference>
<evidence type="ECO:0000313" key="7">
    <source>
        <dbReference type="EMBL" id="TYZ24171.1"/>
    </source>
</evidence>
<reference evidence="7 8" key="1">
    <citation type="submission" date="2019-08" db="EMBL/GenBank/DDBJ databases">
        <title>Selenomonas sp. mPRGC5 and Selenomonas sp. mPRGC8 isolated from ruminal fluid of dairy goat (Capra hircus).</title>
        <authorList>
            <person name="Poothong S."/>
            <person name="Nuengjamnong C."/>
            <person name="Tanasupawat S."/>
        </authorList>
    </citation>
    <scope>NUCLEOTIDE SEQUENCE [LARGE SCALE GENOMIC DNA]</scope>
    <source>
        <strain evidence="8">mPRGC5</strain>
    </source>
</reference>
<accession>A0A5D6W6S2</accession>
<sequence>MNKNRSIQLNQQRAPIAEAMQAYARDGALAFHTPGHKQGLGAHPLLKKLITAEGLREEVSLMEELDDLHEPTMCICEAQELAAELYGADAAYFMINGTSGAIHTMLMAALCPGDTVLLPRNAHRSMIGGIILAGAKPVFIQPEIDETLGIAMGLRLSDIQKAIAAHPEAKALALVYPTYYGVTVDLQAIADELHAHDMLLLVDEAHGPHLKFSDVLPPQAIDAGADMAAQSTHKIVGSLTQTSMLLVKGERVSAERVRQAASLLQSTSPNQLLLASLDIARLQLAEEGAEKVGRAVALAEKLRQDINAIDGLWSFGADYLHSEGASGLDLTKVTVSLRALGISGPQAEHILRHEYKIQCELSDAYNLLFIISYADTEHETEILLAALKELASRYTGKEKFSVPVSLPAVPILGMTPREAFFADYEQVPFAEAAGRIAAEQLMFYPPGIPILAPGDTIDKSSLDYIRAMQELGLKVVGPQDAALTTLKVVKDS</sequence>
<keyword evidence="3" id="KW-0210">Decarboxylase</keyword>
<dbReference type="Pfam" id="PF03711">
    <property type="entry name" value="OKR_DC_1_C"/>
    <property type="match status" value="1"/>
</dbReference>
<dbReference type="PANTHER" id="PTHR43277">
    <property type="entry name" value="ARGININE DECARBOXYLASE"/>
    <property type="match status" value="1"/>
</dbReference>
<name>A0A5D6W6S2_9FIRM</name>
<proteinExistence type="inferred from homology"/>
<keyword evidence="7" id="KW-0032">Aminotransferase</keyword>
<evidence type="ECO:0000256" key="3">
    <source>
        <dbReference type="ARBA" id="ARBA00022793"/>
    </source>
</evidence>